<dbReference type="AlphaFoldDB" id="I0BIU2"/>
<evidence type="ECO:0000313" key="1">
    <source>
        <dbReference type="EMBL" id="AFH62289.1"/>
    </source>
</evidence>
<sequence length="83" mass="9675">MEMIDRIAALKRHEVECYRICYYLLQCEKLASEAATIALRNLSCYDTFFTSELDKAKEILRKASLQSALSVKKKYLNFKFSPN</sequence>
<gene>
    <name evidence="1" type="ORF">B2K_16435</name>
</gene>
<accession>I0BIU2</accession>
<dbReference type="Proteomes" id="UP000007392">
    <property type="component" value="Chromosome"/>
</dbReference>
<dbReference type="HOGENOM" id="CLU_192239_0_0_9"/>
<protein>
    <submittedName>
        <fullName evidence="1">Uncharacterized protein</fullName>
    </submittedName>
</protein>
<dbReference type="KEGG" id="pmw:B2K_16435"/>
<dbReference type="EMBL" id="CP003422">
    <property type="protein sequence ID" value="AFH62289.1"/>
    <property type="molecule type" value="Genomic_DNA"/>
</dbReference>
<organism evidence="1 2">
    <name type="scientific">Paenibacillus mucilaginosus K02</name>
    <dbReference type="NCBI Taxonomy" id="997761"/>
    <lineage>
        <taxon>Bacteria</taxon>
        <taxon>Bacillati</taxon>
        <taxon>Bacillota</taxon>
        <taxon>Bacilli</taxon>
        <taxon>Bacillales</taxon>
        <taxon>Paenibacillaceae</taxon>
        <taxon>Paenibacillus</taxon>
    </lineage>
</organism>
<name>I0BIU2_9BACL</name>
<reference evidence="1 2" key="1">
    <citation type="submission" date="2013-06" db="EMBL/GenBank/DDBJ databases">
        <title>Complete genome sequence of Paenibacillus mucilaginosus K02.</title>
        <authorList>
            <person name="Xiao B."/>
            <person name="Sun L."/>
            <person name="Xiao L."/>
            <person name="Lian B."/>
        </authorList>
    </citation>
    <scope>NUCLEOTIDE SEQUENCE [LARGE SCALE GENOMIC DNA]</scope>
    <source>
        <strain evidence="1 2">K02</strain>
    </source>
</reference>
<evidence type="ECO:0000313" key="2">
    <source>
        <dbReference type="Proteomes" id="UP000007392"/>
    </source>
</evidence>
<proteinExistence type="predicted"/>